<dbReference type="HAMAP" id="MF_00376">
    <property type="entry name" value="Dephospho_CoA_kinase"/>
    <property type="match status" value="1"/>
</dbReference>
<keyword evidence="3" id="KW-0812">Transmembrane</keyword>
<dbReference type="Pfam" id="PF01121">
    <property type="entry name" value="CoaE"/>
    <property type="match status" value="1"/>
</dbReference>
<feature type="transmembrane region" description="Helical" evidence="3">
    <location>
        <begin position="205"/>
        <end position="226"/>
    </location>
</feature>
<sequence>MKLVGLTGGIATGKSTASSHLRTSHHLPIVDADLVARQVVEPDQPAFYSLVATFGTDIVNPETHALDRAKLGAIVFNDPAARNRLNGITHPVIRVEMLRQVLWAFLKGNRVCILDTPLLFEAGLYKFVSVVIVIAVPVETQKMRLRARDKCTPADAQSRIDSQMPIAEKCKRADIVIDNSGEAVQTYSQLDRAVADITPNKLINALWWVALAGPALGLYGALGAYLRVKQWCGQLVRAASKKRA</sequence>
<reference evidence="4 5" key="1">
    <citation type="journal article" date="2019" name="Sci. Rep.">
        <title>Comparative genomics of chytrid fungi reveal insights into the obligate biotrophic and pathogenic lifestyle of Synchytrium endobioticum.</title>
        <authorList>
            <person name="van de Vossenberg B.T.L.H."/>
            <person name="Warris S."/>
            <person name="Nguyen H.D.T."/>
            <person name="van Gent-Pelzer M.P.E."/>
            <person name="Joly D.L."/>
            <person name="van de Geest H.C."/>
            <person name="Bonants P.J.M."/>
            <person name="Smith D.S."/>
            <person name="Levesque C.A."/>
            <person name="van der Lee T.A.J."/>
        </authorList>
    </citation>
    <scope>NUCLEOTIDE SEQUENCE [LARGE SCALE GENOMIC DNA]</scope>
    <source>
        <strain evidence="4 5">CBS 809.83</strain>
    </source>
</reference>
<keyword evidence="3" id="KW-1133">Transmembrane helix</keyword>
<dbReference type="InterPro" id="IPR001977">
    <property type="entry name" value="Depp_CoAkinase"/>
</dbReference>
<comment type="caution">
    <text evidence="4">The sequence shown here is derived from an EMBL/GenBank/DDBJ whole genome shotgun (WGS) entry which is preliminary data.</text>
</comment>
<keyword evidence="2" id="KW-0067">ATP-binding</keyword>
<dbReference type="Gene3D" id="3.40.50.300">
    <property type="entry name" value="P-loop containing nucleotide triphosphate hydrolases"/>
    <property type="match status" value="1"/>
</dbReference>
<dbReference type="EMBL" id="QEAQ01000004">
    <property type="protein sequence ID" value="TPX62053.1"/>
    <property type="molecule type" value="Genomic_DNA"/>
</dbReference>
<evidence type="ECO:0000313" key="5">
    <source>
        <dbReference type="Proteomes" id="UP000318582"/>
    </source>
</evidence>
<dbReference type="InterPro" id="IPR027417">
    <property type="entry name" value="P-loop_NTPase"/>
</dbReference>
<dbReference type="CDD" id="cd02022">
    <property type="entry name" value="DPCK"/>
    <property type="match status" value="1"/>
</dbReference>
<accession>A0A507ED69</accession>
<dbReference type="AlphaFoldDB" id="A0A507ED69"/>
<dbReference type="GO" id="GO:0015937">
    <property type="term" value="P:coenzyme A biosynthetic process"/>
    <property type="evidence" value="ECO:0007669"/>
    <property type="project" value="InterPro"/>
</dbReference>
<keyword evidence="3" id="KW-0472">Membrane</keyword>
<evidence type="ECO:0000256" key="1">
    <source>
        <dbReference type="ARBA" id="ARBA00022741"/>
    </source>
</evidence>
<dbReference type="STRING" id="109895.A0A507ED69"/>
<organism evidence="4 5">
    <name type="scientific">Powellomyces hirtus</name>
    <dbReference type="NCBI Taxonomy" id="109895"/>
    <lineage>
        <taxon>Eukaryota</taxon>
        <taxon>Fungi</taxon>
        <taxon>Fungi incertae sedis</taxon>
        <taxon>Chytridiomycota</taxon>
        <taxon>Chytridiomycota incertae sedis</taxon>
        <taxon>Chytridiomycetes</taxon>
        <taxon>Spizellomycetales</taxon>
        <taxon>Powellomycetaceae</taxon>
        <taxon>Powellomyces</taxon>
    </lineage>
</organism>
<dbReference type="GO" id="GO:0005524">
    <property type="term" value="F:ATP binding"/>
    <property type="evidence" value="ECO:0007669"/>
    <property type="project" value="UniProtKB-KW"/>
</dbReference>
<dbReference type="PANTHER" id="PTHR10695">
    <property type="entry name" value="DEPHOSPHO-COA KINASE-RELATED"/>
    <property type="match status" value="1"/>
</dbReference>
<keyword evidence="5" id="KW-1185">Reference proteome</keyword>
<evidence type="ECO:0000313" key="4">
    <source>
        <dbReference type="EMBL" id="TPX62053.1"/>
    </source>
</evidence>
<dbReference type="Proteomes" id="UP000318582">
    <property type="component" value="Unassembled WGS sequence"/>
</dbReference>
<dbReference type="GO" id="GO:0004140">
    <property type="term" value="F:dephospho-CoA kinase activity"/>
    <property type="evidence" value="ECO:0007669"/>
    <property type="project" value="InterPro"/>
</dbReference>
<dbReference type="NCBIfam" id="TIGR00152">
    <property type="entry name" value="dephospho-CoA kinase"/>
    <property type="match status" value="1"/>
</dbReference>
<name>A0A507ED69_9FUNG</name>
<evidence type="ECO:0000256" key="2">
    <source>
        <dbReference type="ARBA" id="ARBA00022840"/>
    </source>
</evidence>
<evidence type="ECO:0000256" key="3">
    <source>
        <dbReference type="SAM" id="Phobius"/>
    </source>
</evidence>
<dbReference type="SUPFAM" id="SSF52540">
    <property type="entry name" value="P-loop containing nucleoside triphosphate hydrolases"/>
    <property type="match status" value="1"/>
</dbReference>
<gene>
    <name evidence="4" type="primary">CAB5</name>
    <name evidence="4" type="ORF">PhCBS80983_g00673</name>
</gene>
<keyword evidence="4" id="KW-0418">Kinase</keyword>
<proteinExistence type="inferred from homology"/>
<protein>
    <submittedName>
        <fullName evidence="4">Dephospho-CoA kinase</fullName>
    </submittedName>
</protein>
<keyword evidence="1" id="KW-0547">Nucleotide-binding</keyword>
<dbReference type="PROSITE" id="PS51219">
    <property type="entry name" value="DPCK"/>
    <property type="match status" value="1"/>
</dbReference>
<dbReference type="PANTHER" id="PTHR10695:SF46">
    <property type="entry name" value="BIFUNCTIONAL COENZYME A SYNTHASE-RELATED"/>
    <property type="match status" value="1"/>
</dbReference>
<keyword evidence="4" id="KW-0808">Transferase</keyword>